<keyword evidence="4" id="KW-1185">Reference proteome</keyword>
<dbReference type="Gene3D" id="1.10.10.10">
    <property type="entry name" value="Winged helix-like DNA-binding domain superfamily/Winged helix DNA-binding domain"/>
    <property type="match status" value="1"/>
</dbReference>
<proteinExistence type="predicted"/>
<dbReference type="InterPro" id="IPR011434">
    <property type="entry name" value="Ltp-like_HTH"/>
</dbReference>
<dbReference type="Pfam" id="PF07553">
    <property type="entry name" value="Lipoprotein_Ltp"/>
    <property type="match status" value="1"/>
</dbReference>
<dbReference type="EMBL" id="AP026798">
    <property type="protein sequence ID" value="BDR52830.1"/>
    <property type="molecule type" value="Genomic_DNA"/>
</dbReference>
<feature type="compositionally biased region" description="Polar residues" evidence="1">
    <location>
        <begin position="56"/>
        <end position="69"/>
    </location>
</feature>
<organism evidence="3 4">
    <name type="scientific">Bombiscardovia nodaiensis</name>
    <dbReference type="NCBI Taxonomy" id="2932181"/>
    <lineage>
        <taxon>Bacteria</taxon>
        <taxon>Bacillati</taxon>
        <taxon>Actinomycetota</taxon>
        <taxon>Actinomycetes</taxon>
        <taxon>Bifidobacteriales</taxon>
        <taxon>Bifidobacteriaceae</taxon>
        <taxon>Bombiscardovia</taxon>
    </lineage>
</organism>
<feature type="domain" description="Putative host cell surface-exposed lipoprotein Ltp-like HTH region" evidence="2">
    <location>
        <begin position="85"/>
        <end position="128"/>
    </location>
</feature>
<reference evidence="3 4" key="1">
    <citation type="journal article" date="2023" name="Microbiol. Spectr.">
        <title>Symbiosis of Carpenter Bees with Uncharacterized Lactic Acid Bacteria Showing NAD Auxotrophy.</title>
        <authorList>
            <person name="Kawasaki S."/>
            <person name="Ozawa K."/>
            <person name="Mori T."/>
            <person name="Yamamoto A."/>
            <person name="Ito M."/>
            <person name="Ohkuma M."/>
            <person name="Sakamoto M."/>
            <person name="Matsutani M."/>
        </authorList>
    </citation>
    <scope>NUCLEOTIDE SEQUENCE [LARGE SCALE GENOMIC DNA]</scope>
    <source>
        <strain evidence="3 4">Kim37-2</strain>
    </source>
</reference>
<protein>
    <recommendedName>
        <fullName evidence="2">Putative host cell surface-exposed lipoprotein Ltp-like HTH region domain-containing protein</fullName>
    </recommendedName>
</protein>
<evidence type="ECO:0000313" key="3">
    <source>
        <dbReference type="EMBL" id="BDR52830.1"/>
    </source>
</evidence>
<dbReference type="Proteomes" id="UP001321766">
    <property type="component" value="Chromosome"/>
</dbReference>
<name>A0ABM8B829_9BIFI</name>
<evidence type="ECO:0000256" key="1">
    <source>
        <dbReference type="SAM" id="MobiDB-lite"/>
    </source>
</evidence>
<accession>A0ABM8B829</accession>
<gene>
    <name evidence="3" type="ORF">KIM372_07370</name>
</gene>
<feature type="region of interest" description="Disordered" evidence="1">
    <location>
        <begin position="56"/>
        <end position="76"/>
    </location>
</feature>
<evidence type="ECO:0000259" key="2">
    <source>
        <dbReference type="Pfam" id="PF07553"/>
    </source>
</evidence>
<dbReference type="InterPro" id="IPR036388">
    <property type="entry name" value="WH-like_DNA-bd_sf"/>
</dbReference>
<evidence type="ECO:0000313" key="4">
    <source>
        <dbReference type="Proteomes" id="UP001321766"/>
    </source>
</evidence>
<sequence length="191" mass="21691">MPTPPLPPTIEFDNPRGHWYQRFPLKKVILVLLALTWFMVGQSDLVDVPYLVRQATHSSQKSNDASKTAATHKPKKSKYPKALYDEAAVKAQSYMDSMHLSEEALRDQLTTKRDKYPPEVAQYAIEHVHADYPANALLAAKDMESRGINRAEDIMAKLTGADYKYTPSDAEYALKQLFPPDIVNWVLSRDK</sequence>